<evidence type="ECO:0000256" key="2">
    <source>
        <dbReference type="ARBA" id="ARBA00005179"/>
    </source>
</evidence>
<evidence type="ECO:0000256" key="8">
    <source>
        <dbReference type="ARBA" id="ARBA00023033"/>
    </source>
</evidence>
<dbReference type="InterPro" id="IPR017972">
    <property type="entry name" value="Cyt_P450_CS"/>
</dbReference>
<reference evidence="12" key="1">
    <citation type="submission" date="2020-05" db="EMBL/GenBank/DDBJ databases">
        <title>Mycena genomes resolve the evolution of fungal bioluminescence.</title>
        <authorList>
            <person name="Tsai I.J."/>
        </authorList>
    </citation>
    <scope>NUCLEOTIDE SEQUENCE</scope>
    <source>
        <strain evidence="12">171206Taipei</strain>
    </source>
</reference>
<dbReference type="GeneID" id="59350831"/>
<comment type="cofactor">
    <cofactor evidence="1 9">
        <name>heme</name>
        <dbReference type="ChEBI" id="CHEBI:30413"/>
    </cofactor>
</comment>
<keyword evidence="4 9" id="KW-0349">Heme</keyword>
<dbReference type="GO" id="GO:0004497">
    <property type="term" value="F:monooxygenase activity"/>
    <property type="evidence" value="ECO:0007669"/>
    <property type="project" value="UniProtKB-KW"/>
</dbReference>
<dbReference type="GO" id="GO:0016705">
    <property type="term" value="F:oxidoreductase activity, acting on paired donors, with incorporation or reduction of molecular oxygen"/>
    <property type="evidence" value="ECO:0007669"/>
    <property type="project" value="InterPro"/>
</dbReference>
<dbReference type="PROSITE" id="PS00086">
    <property type="entry name" value="CYTOCHROME_P450"/>
    <property type="match status" value="1"/>
</dbReference>
<dbReference type="RefSeq" id="XP_037215241.1">
    <property type="nucleotide sequence ID" value="XM_037368315.1"/>
</dbReference>
<comment type="caution">
    <text evidence="12">The sequence shown here is derived from an EMBL/GenBank/DDBJ whole genome shotgun (WGS) entry which is preliminary data.</text>
</comment>
<keyword evidence="13" id="KW-1185">Reference proteome</keyword>
<evidence type="ECO:0000256" key="11">
    <source>
        <dbReference type="SAM" id="SignalP"/>
    </source>
</evidence>
<dbReference type="PRINTS" id="PR00463">
    <property type="entry name" value="EP450I"/>
</dbReference>
<dbReference type="Gene3D" id="1.10.630.10">
    <property type="entry name" value="Cytochrome P450"/>
    <property type="match status" value="1"/>
</dbReference>
<evidence type="ECO:0000256" key="5">
    <source>
        <dbReference type="ARBA" id="ARBA00022723"/>
    </source>
</evidence>
<proteinExistence type="inferred from homology"/>
<dbReference type="InterPro" id="IPR036396">
    <property type="entry name" value="Cyt_P450_sf"/>
</dbReference>
<dbReference type="PRINTS" id="PR00385">
    <property type="entry name" value="P450"/>
</dbReference>
<evidence type="ECO:0000256" key="10">
    <source>
        <dbReference type="RuleBase" id="RU000461"/>
    </source>
</evidence>
<dbReference type="GO" id="GO:0020037">
    <property type="term" value="F:heme binding"/>
    <property type="evidence" value="ECO:0007669"/>
    <property type="project" value="InterPro"/>
</dbReference>
<dbReference type="Proteomes" id="UP000636479">
    <property type="component" value="Unassembled WGS sequence"/>
</dbReference>
<evidence type="ECO:0000256" key="7">
    <source>
        <dbReference type="ARBA" id="ARBA00023004"/>
    </source>
</evidence>
<evidence type="ECO:0000256" key="4">
    <source>
        <dbReference type="ARBA" id="ARBA00022617"/>
    </source>
</evidence>
<dbReference type="InterPro" id="IPR001128">
    <property type="entry name" value="Cyt_P450"/>
</dbReference>
<feature type="chain" id="PRO_5034021918" evidence="11">
    <location>
        <begin position="22"/>
        <end position="509"/>
    </location>
</feature>
<accession>A0A8H6S4W4</accession>
<evidence type="ECO:0000256" key="6">
    <source>
        <dbReference type="ARBA" id="ARBA00023002"/>
    </source>
</evidence>
<dbReference type="InterPro" id="IPR002401">
    <property type="entry name" value="Cyt_P450_E_grp-I"/>
</dbReference>
<dbReference type="GO" id="GO:0005506">
    <property type="term" value="F:iron ion binding"/>
    <property type="evidence" value="ECO:0007669"/>
    <property type="project" value="InterPro"/>
</dbReference>
<dbReference type="PANTHER" id="PTHR46300:SF7">
    <property type="entry name" value="P450, PUTATIVE (EUROFUNG)-RELATED"/>
    <property type="match status" value="1"/>
</dbReference>
<evidence type="ECO:0000256" key="1">
    <source>
        <dbReference type="ARBA" id="ARBA00001971"/>
    </source>
</evidence>
<feature type="binding site" description="axial binding residue" evidence="9">
    <location>
        <position position="439"/>
    </location>
    <ligand>
        <name>heme</name>
        <dbReference type="ChEBI" id="CHEBI:30413"/>
    </ligand>
    <ligandPart>
        <name>Fe</name>
        <dbReference type="ChEBI" id="CHEBI:18248"/>
    </ligandPart>
</feature>
<organism evidence="12 13">
    <name type="scientific">Mycena indigotica</name>
    <dbReference type="NCBI Taxonomy" id="2126181"/>
    <lineage>
        <taxon>Eukaryota</taxon>
        <taxon>Fungi</taxon>
        <taxon>Dikarya</taxon>
        <taxon>Basidiomycota</taxon>
        <taxon>Agaricomycotina</taxon>
        <taxon>Agaricomycetes</taxon>
        <taxon>Agaricomycetidae</taxon>
        <taxon>Agaricales</taxon>
        <taxon>Marasmiineae</taxon>
        <taxon>Mycenaceae</taxon>
        <taxon>Mycena</taxon>
    </lineage>
</organism>
<dbReference type="EMBL" id="JACAZF010000011">
    <property type="protein sequence ID" value="KAF7292813.1"/>
    <property type="molecule type" value="Genomic_DNA"/>
</dbReference>
<gene>
    <name evidence="12" type="ORF">MIND_01180200</name>
</gene>
<evidence type="ECO:0000256" key="9">
    <source>
        <dbReference type="PIRSR" id="PIRSR602401-1"/>
    </source>
</evidence>
<comment type="pathway">
    <text evidence="2">Secondary metabolite biosynthesis.</text>
</comment>
<evidence type="ECO:0000313" key="13">
    <source>
        <dbReference type="Proteomes" id="UP000636479"/>
    </source>
</evidence>
<dbReference type="CDD" id="cd11065">
    <property type="entry name" value="CYP64-like"/>
    <property type="match status" value="1"/>
</dbReference>
<keyword evidence="6 10" id="KW-0560">Oxidoreductase</keyword>
<dbReference type="PANTHER" id="PTHR46300">
    <property type="entry name" value="P450, PUTATIVE (EUROFUNG)-RELATED-RELATED"/>
    <property type="match status" value="1"/>
</dbReference>
<dbReference type="SUPFAM" id="SSF48264">
    <property type="entry name" value="Cytochrome P450"/>
    <property type="match status" value="1"/>
</dbReference>
<name>A0A8H6S4W4_9AGAR</name>
<keyword evidence="5 9" id="KW-0479">Metal-binding</keyword>
<dbReference type="OrthoDB" id="2789670at2759"/>
<keyword evidence="7 9" id="KW-0408">Iron</keyword>
<sequence length="509" mass="57512">MLPITALVLLLPVVLWRVLRPKRLPLPPGPPKRFLTGNLHQLPKTKQWLTYADWAKTYGPIMTLQIFNRTTIILTSAKGVLDLLDSRASIYSDRPRSWMLHTLAGQDASMFGLSSRDLRFPRYRKMLVAGLNKRSVTKYRPELENRLKGLLRGLAENANDFESLLTTYTGGIALKAGFRLYSIAYGYDVVEPAENDYFVQLIDKADSAMPTLVQPFYFVEVFPFLRFLPKWFPTATFHRIALEKKKILDAMVYVPYEWAKKKLETSPSEPSFFSQHFLDEDEKKTSQEDADNLMWTSGAIYSGGAHTTSSALTSFFLLISTHSEIQKAAQAEIDRVVGRGRLINSDDKTSLPYINALIKEVLRWAPVAPMGLRHSVTQDDIYEGYLIPKGSMIISNIWAVTHDAELYSEPFVFNPSRFLGDKQQRDPFDFVFGFGRRVCPGATLAEETIFLAIANCLSLFNISQARDTAGQEIDPMQGLDWRTGLVTLALNFKFSLTPRSPDALDAIGL</sequence>
<dbReference type="AlphaFoldDB" id="A0A8H6S4W4"/>
<keyword evidence="11" id="KW-0732">Signal</keyword>
<comment type="similarity">
    <text evidence="3 10">Belongs to the cytochrome P450 family.</text>
</comment>
<evidence type="ECO:0000256" key="3">
    <source>
        <dbReference type="ARBA" id="ARBA00010617"/>
    </source>
</evidence>
<dbReference type="Pfam" id="PF00067">
    <property type="entry name" value="p450"/>
    <property type="match status" value="1"/>
</dbReference>
<evidence type="ECO:0000313" key="12">
    <source>
        <dbReference type="EMBL" id="KAF7292813.1"/>
    </source>
</evidence>
<feature type="signal peptide" evidence="11">
    <location>
        <begin position="1"/>
        <end position="21"/>
    </location>
</feature>
<keyword evidence="8 10" id="KW-0503">Monooxygenase</keyword>
<dbReference type="InterPro" id="IPR050364">
    <property type="entry name" value="Cytochrome_P450_fung"/>
</dbReference>
<protein>
    <submittedName>
        <fullName evidence="12">Cytochrome P450</fullName>
    </submittedName>
</protein>